<dbReference type="Gene3D" id="1.25.40.10">
    <property type="entry name" value="Tetratricopeptide repeat domain"/>
    <property type="match status" value="1"/>
</dbReference>
<accession>A0A6G1KVN1</accession>
<evidence type="ECO:0000313" key="1">
    <source>
        <dbReference type="EMBL" id="KAF2764470.1"/>
    </source>
</evidence>
<dbReference type="SUPFAM" id="SSF48452">
    <property type="entry name" value="TPR-like"/>
    <property type="match status" value="1"/>
</dbReference>
<dbReference type="AlphaFoldDB" id="A0A6G1KVN1"/>
<name>A0A6G1KVN1_9PEZI</name>
<dbReference type="EMBL" id="ML995921">
    <property type="protein sequence ID" value="KAF2764470.1"/>
    <property type="molecule type" value="Genomic_DNA"/>
</dbReference>
<gene>
    <name evidence="1" type="ORF">EJ03DRAFT_27253</name>
</gene>
<evidence type="ECO:0000313" key="2">
    <source>
        <dbReference type="Proteomes" id="UP000799436"/>
    </source>
</evidence>
<protein>
    <recommendedName>
        <fullName evidence="3">MalT-like TPR region domain-containing protein</fullName>
    </recommendedName>
</protein>
<sequence length="416" mass="46587">MLKQGCAWLLTNMNGRSLNKPITSLVHFSTAPRAISGRWPPCATLDLPAECHQIAQKLRLEGADGNPAFLLLVLLMFINDTVITTSVVEQATMPKNRWNPDGEHISITPVEAGVNQILADLVLKPESMARSLELLITTSLLQRDKSVADSLHKYVLPADIRRTIEELDKARSVLGTWKPLNPQSPFTVERHVWGLVHSKLGMVLRFQGCFVDALTCLQQAVCSQSGLISRWETICELADVLTELDRPDEAMITIAKEQEVCTGDARLNPAGQRRLQLSLAEAFMRKELYEDAASIYRAANNGGSFAKLRTAIGLARVAHSQRKWDEAFDQWNHALKLLSNDFPRGDTHSGHTYLAILESTHHVLLMRGERDYAAQTQENIKEIRKTSDIRGCTNWIPGLNTYWLQSLHGDTLRARL</sequence>
<proteinExistence type="predicted"/>
<evidence type="ECO:0008006" key="3">
    <source>
        <dbReference type="Google" id="ProtNLM"/>
    </source>
</evidence>
<organism evidence="1 2">
    <name type="scientific">Teratosphaeria nubilosa</name>
    <dbReference type="NCBI Taxonomy" id="161662"/>
    <lineage>
        <taxon>Eukaryota</taxon>
        <taxon>Fungi</taxon>
        <taxon>Dikarya</taxon>
        <taxon>Ascomycota</taxon>
        <taxon>Pezizomycotina</taxon>
        <taxon>Dothideomycetes</taxon>
        <taxon>Dothideomycetidae</taxon>
        <taxon>Mycosphaerellales</taxon>
        <taxon>Teratosphaeriaceae</taxon>
        <taxon>Teratosphaeria</taxon>
    </lineage>
</organism>
<dbReference type="InterPro" id="IPR011990">
    <property type="entry name" value="TPR-like_helical_dom_sf"/>
</dbReference>
<dbReference type="Proteomes" id="UP000799436">
    <property type="component" value="Unassembled WGS sequence"/>
</dbReference>
<keyword evidence="2" id="KW-1185">Reference proteome</keyword>
<reference evidence="1" key="1">
    <citation type="journal article" date="2020" name="Stud. Mycol.">
        <title>101 Dothideomycetes genomes: a test case for predicting lifestyles and emergence of pathogens.</title>
        <authorList>
            <person name="Haridas S."/>
            <person name="Albert R."/>
            <person name="Binder M."/>
            <person name="Bloem J."/>
            <person name="Labutti K."/>
            <person name="Salamov A."/>
            <person name="Andreopoulos B."/>
            <person name="Baker S."/>
            <person name="Barry K."/>
            <person name="Bills G."/>
            <person name="Bluhm B."/>
            <person name="Cannon C."/>
            <person name="Castanera R."/>
            <person name="Culley D."/>
            <person name="Daum C."/>
            <person name="Ezra D."/>
            <person name="Gonzalez J."/>
            <person name="Henrissat B."/>
            <person name="Kuo A."/>
            <person name="Liang C."/>
            <person name="Lipzen A."/>
            <person name="Lutzoni F."/>
            <person name="Magnuson J."/>
            <person name="Mondo S."/>
            <person name="Nolan M."/>
            <person name="Ohm R."/>
            <person name="Pangilinan J."/>
            <person name="Park H.-J."/>
            <person name="Ramirez L."/>
            <person name="Alfaro M."/>
            <person name="Sun H."/>
            <person name="Tritt A."/>
            <person name="Yoshinaga Y."/>
            <person name="Zwiers L.-H."/>
            <person name="Turgeon B."/>
            <person name="Goodwin S."/>
            <person name="Spatafora J."/>
            <person name="Crous P."/>
            <person name="Grigoriev I."/>
        </authorList>
    </citation>
    <scope>NUCLEOTIDE SEQUENCE</scope>
    <source>
        <strain evidence="1">CBS 116005</strain>
    </source>
</reference>
<dbReference type="OrthoDB" id="3793644at2759"/>